<dbReference type="AlphaFoldDB" id="A0A8B8AGQ2"/>
<dbReference type="Proteomes" id="UP000694844">
    <property type="component" value="Chromosome 6"/>
</dbReference>
<sequence>MFKRDCSAFSGCLFCEDIAKMSSDDEVQLTNPVRKWAAMKRISDAAADILVDRLGFDSMEALALLTADDLQNCGMLRGQQKLVVQGVRNTFPSGNAALQDGCQDHPTETQPHTAQNEPDPFIAEVMEQLQGPTTQRHRAQDNSQLQGMSSVDNLDRRVATFRCNVFANTTKQHTVYI</sequence>
<accession>A0A8B8AGQ2</accession>
<keyword evidence="2" id="KW-1185">Reference proteome</keyword>
<evidence type="ECO:0000313" key="2">
    <source>
        <dbReference type="Proteomes" id="UP000694844"/>
    </source>
</evidence>
<dbReference type="OrthoDB" id="10060908at2759"/>
<dbReference type="KEGG" id="cvn:111101135"/>
<protein>
    <submittedName>
        <fullName evidence="3">Uncharacterized protein LOC111101135</fullName>
    </submittedName>
</protein>
<evidence type="ECO:0000313" key="3">
    <source>
        <dbReference type="RefSeq" id="XP_022289169.1"/>
    </source>
</evidence>
<evidence type="ECO:0000256" key="1">
    <source>
        <dbReference type="SAM" id="MobiDB-lite"/>
    </source>
</evidence>
<dbReference type="GeneID" id="111101135"/>
<feature type="region of interest" description="Disordered" evidence="1">
    <location>
        <begin position="131"/>
        <end position="151"/>
    </location>
</feature>
<reference evidence="3" key="1">
    <citation type="submission" date="2025-08" db="UniProtKB">
        <authorList>
            <consortium name="RefSeq"/>
        </authorList>
    </citation>
    <scope>IDENTIFICATION</scope>
    <source>
        <tissue evidence="3">Whole sample</tissue>
    </source>
</reference>
<gene>
    <name evidence="3" type="primary">LOC111101135</name>
</gene>
<name>A0A8B8AGQ2_CRAVI</name>
<feature type="compositionally biased region" description="Polar residues" evidence="1">
    <location>
        <begin position="141"/>
        <end position="151"/>
    </location>
</feature>
<dbReference type="RefSeq" id="XP_022289169.1">
    <property type="nucleotide sequence ID" value="XM_022433461.1"/>
</dbReference>
<organism evidence="2 3">
    <name type="scientific">Crassostrea virginica</name>
    <name type="common">Eastern oyster</name>
    <dbReference type="NCBI Taxonomy" id="6565"/>
    <lineage>
        <taxon>Eukaryota</taxon>
        <taxon>Metazoa</taxon>
        <taxon>Spiralia</taxon>
        <taxon>Lophotrochozoa</taxon>
        <taxon>Mollusca</taxon>
        <taxon>Bivalvia</taxon>
        <taxon>Autobranchia</taxon>
        <taxon>Pteriomorphia</taxon>
        <taxon>Ostreida</taxon>
        <taxon>Ostreoidea</taxon>
        <taxon>Ostreidae</taxon>
        <taxon>Crassostrea</taxon>
    </lineage>
</organism>
<proteinExistence type="predicted"/>